<reference evidence="9 10" key="1">
    <citation type="submission" date="2021-02" db="EMBL/GenBank/DDBJ databases">
        <title>Plant Genome Project.</title>
        <authorList>
            <person name="Zhang R.-G."/>
        </authorList>
    </citation>
    <scope>NUCLEOTIDE SEQUENCE [LARGE SCALE GENOMIC DNA]</scope>
    <source>
        <tissue evidence="9">Leaves</tissue>
    </source>
</reference>
<sequence>MYIASPEVGSPLRKALKLTRLDPQDAWLPITESRNGNAYYAAFHTLCAGIGVQALVLPVAFPVLGWFWGVTILTLAFIWQLYTLYILVQLHESVETGLRYSRYMQLFSATFGDNLAKWLAMLPLWNLSGGTCIALIIIGGSSLKMFFQLMCGGTCSVDPLTTVEWYLVFTCAAVVLSQLPNLNSIAGVSLVGAVTAVGYCTIIWVVSVAKGRMPGVSYNPILGETSIDSTFGATMPSSEKHPSTVPMWRGVKFAYLLVAMCLFPMAIGGYWAYGQLIPNGGMLTAFYTFHSLDTSRFILGLTTLFVIINAVSSFQIYGMPLFDEMESNYTVRKKKPCPWWLRATFRVLSGFLLFFVAVAIPFLGSLAGLAGGISLPVTLAYPCFMWLKVKKPKLYSPMWLLNWGLGILGMALSGLLVAAGAYVIIDNGIKFSFFNPQ</sequence>
<comment type="caution">
    <text evidence="9">The sequence shown here is derived from an EMBL/GenBank/DDBJ whole genome shotgun (WGS) entry which is preliminary data.</text>
</comment>
<name>A0ABQ8IDW8_9ROSI</name>
<dbReference type="EMBL" id="JAFEMO010000002">
    <property type="protein sequence ID" value="KAH7574851.1"/>
    <property type="molecule type" value="Genomic_DNA"/>
</dbReference>
<evidence type="ECO:0000256" key="6">
    <source>
        <dbReference type="ARBA" id="ARBA00023136"/>
    </source>
</evidence>
<organism evidence="9 10">
    <name type="scientific">Xanthoceras sorbifolium</name>
    <dbReference type="NCBI Taxonomy" id="99658"/>
    <lineage>
        <taxon>Eukaryota</taxon>
        <taxon>Viridiplantae</taxon>
        <taxon>Streptophyta</taxon>
        <taxon>Embryophyta</taxon>
        <taxon>Tracheophyta</taxon>
        <taxon>Spermatophyta</taxon>
        <taxon>Magnoliopsida</taxon>
        <taxon>eudicotyledons</taxon>
        <taxon>Gunneridae</taxon>
        <taxon>Pentapetalae</taxon>
        <taxon>rosids</taxon>
        <taxon>malvids</taxon>
        <taxon>Sapindales</taxon>
        <taxon>Sapindaceae</taxon>
        <taxon>Xanthoceroideae</taxon>
        <taxon>Xanthoceras</taxon>
    </lineage>
</organism>
<evidence type="ECO:0000259" key="8">
    <source>
        <dbReference type="Pfam" id="PF01490"/>
    </source>
</evidence>
<feature type="transmembrane region" description="Helical" evidence="7">
    <location>
        <begin position="339"/>
        <end position="360"/>
    </location>
</feature>
<feature type="transmembrane region" description="Helical" evidence="7">
    <location>
        <begin position="66"/>
        <end position="88"/>
    </location>
</feature>
<feature type="transmembrane region" description="Helical" evidence="7">
    <location>
        <begin position="127"/>
        <end position="147"/>
    </location>
</feature>
<feature type="transmembrane region" description="Helical" evidence="7">
    <location>
        <begin position="38"/>
        <end position="60"/>
    </location>
</feature>
<evidence type="ECO:0000256" key="1">
    <source>
        <dbReference type="ARBA" id="ARBA00004370"/>
    </source>
</evidence>
<dbReference type="Pfam" id="PF01490">
    <property type="entry name" value="Aa_trans"/>
    <property type="match status" value="1"/>
</dbReference>
<keyword evidence="10" id="KW-1185">Reference proteome</keyword>
<dbReference type="InterPro" id="IPR013057">
    <property type="entry name" value="AA_transpt_TM"/>
</dbReference>
<feature type="transmembrane region" description="Helical" evidence="7">
    <location>
        <begin position="297"/>
        <end position="318"/>
    </location>
</feature>
<evidence type="ECO:0000256" key="4">
    <source>
        <dbReference type="ARBA" id="ARBA00022970"/>
    </source>
</evidence>
<feature type="transmembrane region" description="Helical" evidence="7">
    <location>
        <begin position="366"/>
        <end position="387"/>
    </location>
</feature>
<keyword evidence="4" id="KW-0029">Amino-acid transport</keyword>
<feature type="transmembrane region" description="Helical" evidence="7">
    <location>
        <begin position="399"/>
        <end position="425"/>
    </location>
</feature>
<proteinExistence type="predicted"/>
<dbReference type="Proteomes" id="UP000827721">
    <property type="component" value="Unassembled WGS sequence"/>
</dbReference>
<keyword evidence="2" id="KW-0813">Transport</keyword>
<evidence type="ECO:0000256" key="2">
    <source>
        <dbReference type="ARBA" id="ARBA00022448"/>
    </source>
</evidence>
<evidence type="ECO:0000256" key="5">
    <source>
        <dbReference type="ARBA" id="ARBA00022989"/>
    </source>
</evidence>
<evidence type="ECO:0000256" key="3">
    <source>
        <dbReference type="ARBA" id="ARBA00022692"/>
    </source>
</evidence>
<comment type="subcellular location">
    <subcellularLocation>
        <location evidence="1">Membrane</location>
    </subcellularLocation>
</comment>
<keyword evidence="5 7" id="KW-1133">Transmembrane helix</keyword>
<evidence type="ECO:0000256" key="7">
    <source>
        <dbReference type="SAM" id="Phobius"/>
    </source>
</evidence>
<protein>
    <recommendedName>
        <fullName evidence="8">Amino acid transporter transmembrane domain-containing protein</fullName>
    </recommendedName>
</protein>
<keyword evidence="6 7" id="KW-0472">Membrane</keyword>
<gene>
    <name evidence="9" type="ORF">JRO89_XS02G0013100</name>
</gene>
<feature type="transmembrane region" description="Helical" evidence="7">
    <location>
        <begin position="185"/>
        <end position="206"/>
    </location>
</feature>
<feature type="domain" description="Amino acid transporter transmembrane" evidence="8">
    <location>
        <begin position="35"/>
        <end position="424"/>
    </location>
</feature>
<evidence type="ECO:0000313" key="10">
    <source>
        <dbReference type="Proteomes" id="UP000827721"/>
    </source>
</evidence>
<accession>A0ABQ8IDW8</accession>
<feature type="transmembrane region" description="Helical" evidence="7">
    <location>
        <begin position="253"/>
        <end position="273"/>
    </location>
</feature>
<dbReference type="PANTHER" id="PTHR48017">
    <property type="entry name" value="OS05G0424000 PROTEIN-RELATED"/>
    <property type="match status" value="1"/>
</dbReference>
<keyword evidence="3 7" id="KW-0812">Transmembrane</keyword>
<evidence type="ECO:0000313" key="9">
    <source>
        <dbReference type="EMBL" id="KAH7574851.1"/>
    </source>
</evidence>